<dbReference type="AlphaFoldDB" id="S2JMD6"/>
<accession>S2JMD6</accession>
<evidence type="ECO:0000313" key="2">
    <source>
        <dbReference type="Proteomes" id="UP000014254"/>
    </source>
</evidence>
<evidence type="ECO:0000313" key="1">
    <source>
        <dbReference type="EMBL" id="EPB80920.1"/>
    </source>
</evidence>
<protein>
    <recommendedName>
        <fullName evidence="3">F-box domain-containing protein</fullName>
    </recommendedName>
</protein>
<feature type="non-terminal residue" evidence="1">
    <location>
        <position position="1"/>
    </location>
</feature>
<name>S2JMD6_MUCC1</name>
<dbReference type="OrthoDB" id="2276664at2759"/>
<evidence type="ECO:0008006" key="3">
    <source>
        <dbReference type="Google" id="ProtNLM"/>
    </source>
</evidence>
<organism evidence="1 2">
    <name type="scientific">Mucor circinelloides f. circinelloides (strain 1006PhL)</name>
    <name type="common">Mucormycosis agent</name>
    <name type="synonym">Calyptromyces circinelloides</name>
    <dbReference type="NCBI Taxonomy" id="1220926"/>
    <lineage>
        <taxon>Eukaryota</taxon>
        <taxon>Fungi</taxon>
        <taxon>Fungi incertae sedis</taxon>
        <taxon>Mucoromycota</taxon>
        <taxon>Mucoromycotina</taxon>
        <taxon>Mucoromycetes</taxon>
        <taxon>Mucorales</taxon>
        <taxon>Mucorineae</taxon>
        <taxon>Mucoraceae</taxon>
        <taxon>Mucor</taxon>
    </lineage>
</organism>
<reference evidence="2" key="1">
    <citation type="submission" date="2013-05" db="EMBL/GenBank/DDBJ databases">
        <title>The Genome sequence of Mucor circinelloides f. circinelloides 1006PhL.</title>
        <authorList>
            <consortium name="The Broad Institute Genomics Platform"/>
            <person name="Cuomo C."/>
            <person name="Earl A."/>
            <person name="Findley K."/>
            <person name="Lee S.C."/>
            <person name="Walker B."/>
            <person name="Young S."/>
            <person name="Zeng Q."/>
            <person name="Gargeya S."/>
            <person name="Fitzgerald M."/>
            <person name="Haas B."/>
            <person name="Abouelleil A."/>
            <person name="Allen A.W."/>
            <person name="Alvarado L."/>
            <person name="Arachchi H.M."/>
            <person name="Berlin A.M."/>
            <person name="Chapman S.B."/>
            <person name="Gainer-Dewar J."/>
            <person name="Goldberg J."/>
            <person name="Griggs A."/>
            <person name="Gujja S."/>
            <person name="Hansen M."/>
            <person name="Howarth C."/>
            <person name="Imamovic A."/>
            <person name="Ireland A."/>
            <person name="Larimer J."/>
            <person name="McCowan C."/>
            <person name="Murphy C."/>
            <person name="Pearson M."/>
            <person name="Poon T.W."/>
            <person name="Priest M."/>
            <person name="Roberts A."/>
            <person name="Saif S."/>
            <person name="Shea T."/>
            <person name="Sisk P."/>
            <person name="Sykes S."/>
            <person name="Wortman J."/>
            <person name="Nusbaum C."/>
            <person name="Birren B."/>
        </authorList>
    </citation>
    <scope>NUCLEOTIDE SEQUENCE [LARGE SCALE GENOMIC DNA]</scope>
    <source>
        <strain evidence="2">1006PhL</strain>
    </source>
</reference>
<dbReference type="VEuPathDB" id="FungiDB:HMPREF1544_12400"/>
<dbReference type="Proteomes" id="UP000014254">
    <property type="component" value="Unassembled WGS sequence"/>
</dbReference>
<keyword evidence="2" id="KW-1185">Reference proteome</keyword>
<dbReference type="EMBL" id="KE124341">
    <property type="protein sequence ID" value="EPB80920.1"/>
    <property type="molecule type" value="Genomic_DNA"/>
</dbReference>
<proteinExistence type="predicted"/>
<sequence>LSELELFLKGCTRLEKLELGNTLPVPTLSSITSDAWMVHNVTRVGSLEQLTIERECRPELIEYLTYKYPNIKELTISLGYNSLNIRDITVFTCSMDRILRAIEGIETKEFEFWLQFDYKSTEVVDYFLKKGYSLKIEDTQDDDKLFIVMEML</sequence>
<dbReference type="InParanoid" id="S2JMD6"/>
<gene>
    <name evidence="1" type="ORF">HMPREF1544_12400</name>
</gene>